<keyword evidence="1 2" id="KW-0143">Chaperone</keyword>
<dbReference type="Proteomes" id="UP000294902">
    <property type="component" value="Unassembled WGS sequence"/>
</dbReference>
<proteinExistence type="inferred from homology"/>
<sequence length="183" mass="21165">MISLQEELKKFKKKSININEQPLNDLYEPLMQVENKISNIDKISKKNTITMELLREELEGKNSKINSLKRELANEENKGQKFAKKVLIILDQIDSIYRFAIQSQNEALINNLNSVMKIIRKELRELSFEEIPTVGEIFNSELHECIEAVDDNEKNKYEIIDVIKKGYTLNGKVIRTAAVIAVK</sequence>
<dbReference type="HAMAP" id="MF_01151">
    <property type="entry name" value="GrpE"/>
    <property type="match status" value="1"/>
</dbReference>
<comment type="caution">
    <text evidence="4">The sequence shown here is derived from an EMBL/GenBank/DDBJ whole genome shotgun (WGS) entry which is preliminary data.</text>
</comment>
<dbReference type="InterPro" id="IPR009012">
    <property type="entry name" value="GrpE_head"/>
</dbReference>
<comment type="subunit">
    <text evidence="2">Homodimer.</text>
</comment>
<dbReference type="Pfam" id="PF01025">
    <property type="entry name" value="GrpE"/>
    <property type="match status" value="1"/>
</dbReference>
<comment type="function">
    <text evidence="2">Participates actively in the response to hyperosmotic and heat shock by preventing the aggregation of stress-denatured proteins, in association with DnaK and GrpE. It is the nucleotide exchange factor for DnaK and may function as a thermosensor. Unfolded proteins bind initially to DnaJ; upon interaction with the DnaJ-bound protein, DnaK hydrolyzes its bound ATP, resulting in the formation of a stable complex. GrpE releases ADP from DnaK; ATP binding to DnaK triggers the release of the substrate protein, thus completing the reaction cycle. Several rounds of ATP-dependent interactions between DnaJ, DnaK and GrpE are required for fully efficient folding.</text>
</comment>
<comment type="similarity">
    <text evidence="2">Belongs to the GrpE family.</text>
</comment>
<dbReference type="PRINTS" id="PR00773">
    <property type="entry name" value="GRPEPROTEIN"/>
</dbReference>
<accession>A0A4R3MRH0</accession>
<name>A0A4R3MRH0_9FIRM</name>
<dbReference type="SUPFAM" id="SSF51064">
    <property type="entry name" value="Head domain of nucleotide exchange factor GrpE"/>
    <property type="match status" value="1"/>
</dbReference>
<dbReference type="EMBL" id="SMAL01000002">
    <property type="protein sequence ID" value="TCT15998.1"/>
    <property type="molecule type" value="Genomic_DNA"/>
</dbReference>
<dbReference type="GO" id="GO:0000774">
    <property type="term" value="F:adenyl-nucleotide exchange factor activity"/>
    <property type="evidence" value="ECO:0007669"/>
    <property type="project" value="InterPro"/>
</dbReference>
<keyword evidence="5" id="KW-1185">Reference proteome</keyword>
<reference evidence="4 5" key="1">
    <citation type="submission" date="2019-03" db="EMBL/GenBank/DDBJ databases">
        <title>Genomic Encyclopedia of Type Strains, Phase IV (KMG-IV): sequencing the most valuable type-strain genomes for metagenomic binning, comparative biology and taxonomic classification.</title>
        <authorList>
            <person name="Goeker M."/>
        </authorList>
    </citation>
    <scope>NUCLEOTIDE SEQUENCE [LARGE SCALE GENOMIC DNA]</scope>
    <source>
        <strain evidence="4 5">DSM 24629</strain>
    </source>
</reference>
<gene>
    <name evidence="2" type="primary">grpE</name>
    <name evidence="4" type="ORF">EDC18_10212</name>
</gene>
<evidence type="ECO:0000256" key="2">
    <source>
        <dbReference type="HAMAP-Rule" id="MF_01151"/>
    </source>
</evidence>
<keyword evidence="2" id="KW-0963">Cytoplasm</keyword>
<feature type="coiled-coil region" evidence="3">
    <location>
        <begin position="51"/>
        <end position="85"/>
    </location>
</feature>
<dbReference type="OrthoDB" id="9812586at2"/>
<dbReference type="GO" id="GO:0051087">
    <property type="term" value="F:protein-folding chaperone binding"/>
    <property type="evidence" value="ECO:0007669"/>
    <property type="project" value="InterPro"/>
</dbReference>
<organism evidence="4 5">
    <name type="scientific">Natranaerovirga pectinivora</name>
    <dbReference type="NCBI Taxonomy" id="682400"/>
    <lineage>
        <taxon>Bacteria</taxon>
        <taxon>Bacillati</taxon>
        <taxon>Bacillota</taxon>
        <taxon>Clostridia</taxon>
        <taxon>Lachnospirales</taxon>
        <taxon>Natranaerovirgaceae</taxon>
        <taxon>Natranaerovirga</taxon>
    </lineage>
</organism>
<comment type="subcellular location">
    <subcellularLocation>
        <location evidence="2">Cytoplasm</location>
    </subcellularLocation>
</comment>
<evidence type="ECO:0000313" key="5">
    <source>
        <dbReference type="Proteomes" id="UP000294902"/>
    </source>
</evidence>
<dbReference type="InterPro" id="IPR000740">
    <property type="entry name" value="GrpE"/>
</dbReference>
<evidence type="ECO:0000256" key="3">
    <source>
        <dbReference type="SAM" id="Coils"/>
    </source>
</evidence>
<dbReference type="GO" id="GO:0006457">
    <property type="term" value="P:protein folding"/>
    <property type="evidence" value="ECO:0007669"/>
    <property type="project" value="InterPro"/>
</dbReference>
<dbReference type="AlphaFoldDB" id="A0A4R3MRH0"/>
<evidence type="ECO:0000256" key="1">
    <source>
        <dbReference type="ARBA" id="ARBA00023186"/>
    </source>
</evidence>
<dbReference type="RefSeq" id="WP_132250030.1">
    <property type="nucleotide sequence ID" value="NZ_SMAL01000002.1"/>
</dbReference>
<dbReference type="GO" id="GO:0042803">
    <property type="term" value="F:protein homodimerization activity"/>
    <property type="evidence" value="ECO:0007669"/>
    <property type="project" value="InterPro"/>
</dbReference>
<protein>
    <recommendedName>
        <fullName evidence="2">Protein GrpE</fullName>
    </recommendedName>
    <alternativeName>
        <fullName evidence="2">HSP-70 cofactor</fullName>
    </alternativeName>
</protein>
<dbReference type="Gene3D" id="2.30.22.10">
    <property type="entry name" value="Head domain of nucleotide exchange factor GrpE"/>
    <property type="match status" value="1"/>
</dbReference>
<evidence type="ECO:0000313" key="4">
    <source>
        <dbReference type="EMBL" id="TCT15998.1"/>
    </source>
</evidence>
<keyword evidence="3" id="KW-0175">Coiled coil</keyword>
<dbReference type="GO" id="GO:0005737">
    <property type="term" value="C:cytoplasm"/>
    <property type="evidence" value="ECO:0007669"/>
    <property type="project" value="UniProtKB-SubCell"/>
</dbReference>
<keyword evidence="2" id="KW-0346">Stress response</keyword>